<dbReference type="GO" id="GO:0005524">
    <property type="term" value="F:ATP binding"/>
    <property type="evidence" value="ECO:0007669"/>
    <property type="project" value="UniProtKB-KW"/>
</dbReference>
<dbReference type="InterPro" id="IPR003439">
    <property type="entry name" value="ABC_transporter-like_ATP-bd"/>
</dbReference>
<evidence type="ECO:0000256" key="14">
    <source>
        <dbReference type="SAM" id="MobiDB-lite"/>
    </source>
</evidence>
<dbReference type="Proteomes" id="UP000004956">
    <property type="component" value="Unassembled WGS sequence"/>
</dbReference>
<comment type="similarity">
    <text evidence="2">Belongs to the ABC transporter superfamily.</text>
</comment>
<dbReference type="GO" id="GO:0005886">
    <property type="term" value="C:plasma membrane"/>
    <property type="evidence" value="ECO:0007669"/>
    <property type="project" value="UniProtKB-SubCell"/>
</dbReference>
<evidence type="ECO:0000256" key="13">
    <source>
        <dbReference type="ARBA" id="ARBA00048610"/>
    </source>
</evidence>
<keyword evidence="6" id="KW-0067">ATP-binding</keyword>
<comment type="subcellular location">
    <subcellularLocation>
        <location evidence="1">Cell inner membrane</location>
        <topology evidence="1">Peripheral membrane protein</topology>
    </subcellularLocation>
</comment>
<dbReference type="Gene3D" id="3.40.50.300">
    <property type="entry name" value="P-loop containing nucleotide triphosphate hydrolases"/>
    <property type="match status" value="2"/>
</dbReference>
<protein>
    <recommendedName>
        <fullName evidence="12">Nickel import system ATP-binding protein NikD</fullName>
        <ecNumber evidence="11">7.2.2.11</ecNumber>
    </recommendedName>
</protein>
<feature type="compositionally biased region" description="Low complexity" evidence="14">
    <location>
        <begin position="11"/>
        <end position="23"/>
    </location>
</feature>
<organism evidence="16 17">
    <name type="scientific">Sutterella parvirubra YIT 11816</name>
    <dbReference type="NCBI Taxonomy" id="762967"/>
    <lineage>
        <taxon>Bacteria</taxon>
        <taxon>Pseudomonadati</taxon>
        <taxon>Pseudomonadota</taxon>
        <taxon>Betaproteobacteria</taxon>
        <taxon>Burkholderiales</taxon>
        <taxon>Sutterellaceae</taxon>
        <taxon>Sutterella</taxon>
    </lineage>
</organism>
<feature type="domain" description="ABC transporter" evidence="15">
    <location>
        <begin position="433"/>
        <end position="678"/>
    </location>
</feature>
<proteinExistence type="inferred from homology"/>
<sequence length="776" mass="82914">MTIPPIPGGVPAPDSSAASEPSARPAPILEIRNLRVAFGATEVLHGVDLAVAPGRIHALIGESGSGKSVLARSILGLAGTNARTTDSIRWLGRELTDIRPKDWAALRGAEIGMVVQDAMSAMNPMRTVGEQLIETLAYRHPDFREGLVSGAKAMAAKRSELRGLALDLLQTVGITAPEKRMTAYAHQLSGGMRQRVMIALALAGAPKLLLADEPTTALDVVVQRELLEEMRELVLSRGMSMLLVTHDLHLAHDVADDVSVMYAGHVLEEGPVAKVIGNPAHPYTEGLLDAMPDMESERGTLKPIPGEIPPPEKLGAGCPFASRCARASDGCRASLPPMRALDREGTWTTRCEGAHAAPPCGADTASQAGSDAARYVESEGLEEEELQLGCEAEGSLPKDAAVNADGSEREALAAMAGLEPVRSDFRVIADARIQRHCYYARRGFFGRKKPWDVLQDIDLQIRRGEVMGLVGESGCGKSTLARLMLGLQEPTEGAVRFKDEPFPKPRTPAWQAQRAALQMIWQDPYGCFDPRVPVVDQVAEPLIVHQGFDKAAARARAMEVLAMVGMPAHHAGRIPGVMSGGQLQRAAIARAVALRPVLLACDEPVASLDVSIQAQVLELLNRLKTATNMSMLFVSHNLNVVRYVSDRVTVMYLGRIVESGEVDEVFRRPLHPYTRLLMASTPGADASAIRHYPKGSMPSPIERPPGCVFAGRCPLACDKCRTEVPMLTDAAEGHAVACFMAGETLKSEEGVPSAAEASASAANAALNLDANATMGV</sequence>
<dbReference type="FunFam" id="3.40.50.300:FF:000016">
    <property type="entry name" value="Oligopeptide ABC transporter ATP-binding component"/>
    <property type="match status" value="1"/>
</dbReference>
<dbReference type="GO" id="GO:0016887">
    <property type="term" value="F:ATP hydrolysis activity"/>
    <property type="evidence" value="ECO:0007669"/>
    <property type="project" value="InterPro"/>
</dbReference>
<dbReference type="Pfam" id="PF08352">
    <property type="entry name" value="oligo_HPY"/>
    <property type="match status" value="2"/>
</dbReference>
<dbReference type="NCBIfam" id="NF007739">
    <property type="entry name" value="PRK10419.1"/>
    <property type="match status" value="2"/>
</dbReference>
<keyword evidence="9" id="KW-0472">Membrane</keyword>
<dbReference type="InterPro" id="IPR027417">
    <property type="entry name" value="P-loop_NTPase"/>
</dbReference>
<feature type="region of interest" description="Disordered" evidence="14">
    <location>
        <begin position="1"/>
        <end position="23"/>
    </location>
</feature>
<dbReference type="PANTHER" id="PTHR43297">
    <property type="entry name" value="OLIGOPEPTIDE TRANSPORT ATP-BINDING PROTEIN APPD"/>
    <property type="match status" value="1"/>
</dbReference>
<dbReference type="InterPro" id="IPR013563">
    <property type="entry name" value="Oligopep_ABC_C"/>
</dbReference>
<evidence type="ECO:0000313" key="17">
    <source>
        <dbReference type="Proteomes" id="UP000004956"/>
    </source>
</evidence>
<evidence type="ECO:0000256" key="11">
    <source>
        <dbReference type="ARBA" id="ARBA00039098"/>
    </source>
</evidence>
<reference evidence="16 17" key="1">
    <citation type="submission" date="2011-11" db="EMBL/GenBank/DDBJ databases">
        <authorList>
            <person name="Weinstock G."/>
            <person name="Sodergren E."/>
            <person name="Clifton S."/>
            <person name="Fulton L."/>
            <person name="Fulton B."/>
            <person name="Courtney L."/>
            <person name="Fronick C."/>
            <person name="Harrison M."/>
            <person name="Strong C."/>
            <person name="Farmer C."/>
            <person name="Delahaunty K."/>
            <person name="Markovic C."/>
            <person name="Hall O."/>
            <person name="Minx P."/>
            <person name="Tomlinson C."/>
            <person name="Mitreva M."/>
            <person name="Hou S."/>
            <person name="Chen J."/>
            <person name="Wollam A."/>
            <person name="Pepin K.H."/>
            <person name="Johnson M."/>
            <person name="Bhonagiri V."/>
            <person name="Zhang X."/>
            <person name="Suruliraj S."/>
            <person name="Warren W."/>
            <person name="Chinwalla A."/>
            <person name="Mardis E.R."/>
            <person name="Wilson R.K."/>
        </authorList>
    </citation>
    <scope>NUCLEOTIDE SEQUENCE [LARGE SCALE GENOMIC DNA]</scope>
    <source>
        <strain evidence="16 17">YIT 11816</strain>
    </source>
</reference>
<dbReference type="EC" id="7.2.2.11" evidence="11"/>
<gene>
    <name evidence="16" type="ORF">HMPREF9440_01581</name>
</gene>
<evidence type="ECO:0000256" key="6">
    <source>
        <dbReference type="ARBA" id="ARBA00022840"/>
    </source>
</evidence>
<evidence type="ECO:0000313" key="16">
    <source>
        <dbReference type="EMBL" id="EHY31046.1"/>
    </source>
</evidence>
<evidence type="ECO:0000256" key="3">
    <source>
        <dbReference type="ARBA" id="ARBA00022448"/>
    </source>
</evidence>
<feature type="compositionally biased region" description="Pro residues" evidence="14">
    <location>
        <begin position="1"/>
        <end position="10"/>
    </location>
</feature>
<dbReference type="GO" id="GO:0015833">
    <property type="term" value="P:peptide transport"/>
    <property type="evidence" value="ECO:0007669"/>
    <property type="project" value="InterPro"/>
</dbReference>
<dbReference type="PATRIC" id="fig|762967.3.peg.1243"/>
<evidence type="ECO:0000259" key="15">
    <source>
        <dbReference type="PROSITE" id="PS50893"/>
    </source>
</evidence>
<evidence type="ECO:0000256" key="12">
    <source>
        <dbReference type="ARBA" id="ARBA00044143"/>
    </source>
</evidence>
<dbReference type="InterPro" id="IPR003593">
    <property type="entry name" value="AAA+_ATPase"/>
</dbReference>
<comment type="catalytic activity">
    <reaction evidence="13">
        <text>Ni(2+)(out) + ATP + H2O = Ni(2+)(in) + ADP + phosphate + H(+)</text>
        <dbReference type="Rhea" id="RHEA:15557"/>
        <dbReference type="ChEBI" id="CHEBI:15377"/>
        <dbReference type="ChEBI" id="CHEBI:15378"/>
        <dbReference type="ChEBI" id="CHEBI:30616"/>
        <dbReference type="ChEBI" id="CHEBI:43474"/>
        <dbReference type="ChEBI" id="CHEBI:49786"/>
        <dbReference type="ChEBI" id="CHEBI:456216"/>
        <dbReference type="EC" id="7.2.2.11"/>
    </reaction>
    <physiologicalReaction direction="left-to-right" evidence="13">
        <dbReference type="Rhea" id="RHEA:15558"/>
    </physiologicalReaction>
</comment>
<evidence type="ECO:0000256" key="5">
    <source>
        <dbReference type="ARBA" id="ARBA00022741"/>
    </source>
</evidence>
<dbReference type="SUPFAM" id="SSF52540">
    <property type="entry name" value="P-loop containing nucleoside triphosphate hydrolases"/>
    <property type="match status" value="2"/>
</dbReference>
<dbReference type="GO" id="GO:0016829">
    <property type="term" value="F:lyase activity"/>
    <property type="evidence" value="ECO:0007669"/>
    <property type="project" value="UniProtKB-KW"/>
</dbReference>
<keyword evidence="7" id="KW-1278">Translocase</keyword>
<keyword evidence="17" id="KW-1185">Reference proteome</keyword>
<dbReference type="AlphaFoldDB" id="H3KFR2"/>
<evidence type="ECO:0000256" key="4">
    <source>
        <dbReference type="ARBA" id="ARBA00022475"/>
    </source>
</evidence>
<dbReference type="Pfam" id="PF00005">
    <property type="entry name" value="ABC_tran"/>
    <property type="match status" value="2"/>
</dbReference>
<dbReference type="HOGENOM" id="CLU_000604_86_2_4"/>
<comment type="subunit">
    <text evidence="10">The complex is composed of two ATP-binding proteins (NikD and NikE), two transmembrane proteins (NikB and NikC) and a solute-binding protein (NikA).</text>
</comment>
<keyword evidence="16" id="KW-0456">Lyase</keyword>
<dbReference type="InterPro" id="IPR050388">
    <property type="entry name" value="ABC_Ni/Peptide_Import"/>
</dbReference>
<dbReference type="STRING" id="762967.HMPREF9440_01581"/>
<evidence type="ECO:0000256" key="7">
    <source>
        <dbReference type="ARBA" id="ARBA00022967"/>
    </source>
</evidence>
<accession>H3KFR2</accession>
<dbReference type="RefSeq" id="WP_008542606.1">
    <property type="nucleotide sequence ID" value="NZ_JH604983.1"/>
</dbReference>
<dbReference type="PROSITE" id="PS50893">
    <property type="entry name" value="ABC_TRANSPORTER_2"/>
    <property type="match status" value="2"/>
</dbReference>
<name>H3KFR2_9BURK</name>
<keyword evidence="5" id="KW-0547">Nucleotide-binding</keyword>
<dbReference type="InterPro" id="IPR017871">
    <property type="entry name" value="ABC_transporter-like_CS"/>
</dbReference>
<dbReference type="PROSITE" id="PS00211">
    <property type="entry name" value="ABC_TRANSPORTER_1"/>
    <property type="match status" value="2"/>
</dbReference>
<evidence type="ECO:0000256" key="2">
    <source>
        <dbReference type="ARBA" id="ARBA00005417"/>
    </source>
</evidence>
<dbReference type="NCBIfam" id="TIGR01727">
    <property type="entry name" value="oligo_HPY"/>
    <property type="match status" value="2"/>
</dbReference>
<dbReference type="SMART" id="SM00382">
    <property type="entry name" value="AAA"/>
    <property type="match status" value="2"/>
</dbReference>
<dbReference type="CDD" id="cd03257">
    <property type="entry name" value="ABC_NikE_OppD_transporters"/>
    <property type="match status" value="2"/>
</dbReference>
<comment type="caution">
    <text evidence="16">The sequence shown here is derived from an EMBL/GenBank/DDBJ whole genome shotgun (WGS) entry which is preliminary data.</text>
</comment>
<keyword evidence="4" id="KW-1003">Cell membrane</keyword>
<keyword evidence="3" id="KW-0813">Transport</keyword>
<evidence type="ECO:0000256" key="1">
    <source>
        <dbReference type="ARBA" id="ARBA00004417"/>
    </source>
</evidence>
<keyword evidence="8" id="KW-0406">Ion transport</keyword>
<dbReference type="EMBL" id="AFBQ01000236">
    <property type="protein sequence ID" value="EHY31046.1"/>
    <property type="molecule type" value="Genomic_DNA"/>
</dbReference>
<dbReference type="GO" id="GO:0015413">
    <property type="term" value="F:ABC-type nickel transporter activity"/>
    <property type="evidence" value="ECO:0007669"/>
    <property type="project" value="UniProtKB-EC"/>
</dbReference>
<dbReference type="PANTHER" id="PTHR43297:SF13">
    <property type="entry name" value="NICKEL ABC TRANSPORTER, ATP-BINDING PROTEIN"/>
    <property type="match status" value="1"/>
</dbReference>
<feature type="domain" description="ABC transporter" evidence="15">
    <location>
        <begin position="29"/>
        <end position="288"/>
    </location>
</feature>
<evidence type="ECO:0000256" key="9">
    <source>
        <dbReference type="ARBA" id="ARBA00023136"/>
    </source>
</evidence>
<dbReference type="NCBIfam" id="NF008453">
    <property type="entry name" value="PRK11308.1"/>
    <property type="match status" value="2"/>
</dbReference>
<evidence type="ECO:0000256" key="8">
    <source>
        <dbReference type="ARBA" id="ARBA00023065"/>
    </source>
</evidence>
<evidence type="ECO:0000256" key="10">
    <source>
        <dbReference type="ARBA" id="ARBA00038669"/>
    </source>
</evidence>